<accession>A0A1Q9DCH8</accession>
<comment type="caution">
    <text evidence="5">The sequence shown here is derived from an EMBL/GenBank/DDBJ whole genome shotgun (WGS) entry which is preliminary data.</text>
</comment>
<reference evidence="5 6" key="1">
    <citation type="submission" date="2016-02" db="EMBL/GenBank/DDBJ databases">
        <title>Genome analysis of coral dinoflagellate symbionts highlights evolutionary adaptations to a symbiotic lifestyle.</title>
        <authorList>
            <person name="Aranda M."/>
            <person name="Li Y."/>
            <person name="Liew Y.J."/>
            <person name="Baumgarten S."/>
            <person name="Simakov O."/>
            <person name="Wilson M."/>
            <person name="Piel J."/>
            <person name="Ashoor H."/>
            <person name="Bougouffa S."/>
            <person name="Bajic V.B."/>
            <person name="Ryu T."/>
            <person name="Ravasi T."/>
            <person name="Bayer T."/>
            <person name="Micklem G."/>
            <person name="Kim H."/>
            <person name="Bhak J."/>
            <person name="Lajeunesse T.C."/>
            <person name="Voolstra C.R."/>
        </authorList>
    </citation>
    <scope>NUCLEOTIDE SEQUENCE [LARGE SCALE GENOMIC DNA]</scope>
    <source>
        <strain evidence="5 6">CCMP2467</strain>
    </source>
</reference>
<proteinExistence type="predicted"/>
<dbReference type="SUPFAM" id="SSF53335">
    <property type="entry name" value="S-adenosyl-L-methionine-dependent methyltransferases"/>
    <property type="match status" value="1"/>
</dbReference>
<dbReference type="EMBL" id="LSRX01000604">
    <property type="protein sequence ID" value="OLP92872.1"/>
    <property type="molecule type" value="Genomic_DNA"/>
</dbReference>
<name>A0A1Q9DCH8_SYMMI</name>
<protein>
    <submittedName>
        <fullName evidence="5">Uncharacterized protein</fullName>
    </submittedName>
</protein>
<evidence type="ECO:0000256" key="2">
    <source>
        <dbReference type="ARBA" id="ARBA00022679"/>
    </source>
</evidence>
<keyword evidence="2" id="KW-0808">Transferase</keyword>
<sequence>MASKRRVVKREPQELVAEVPLHRKNASESLTCSEEPMSPDNQQVKVEMEDEDDQDSMSAAEETCDKDKKDEEEEDDHDSQQDEQDQQDGDNSDDNDGDSGNDTGPEGSGSEEASSQEGVLEVRYIEPIYFAIPDSDPQRRCLPRENFAEGGQEQLRQWMKHSLTALDNATQSDLAELLSTGAPIHVGTACSGSDAPVLVMKAFVAAVKQQYGVCVDLQHTFSCEYDDSKQAFLERMYTRTPDHIDMQHLFDSTQLLRRGPGKDALDVLTKQPETIPPCSDLYFGFPCQDVSKLNNSSRQASNRTAVKDSAHRTGSVFKDIMRYVEKHVAAAEYEDMVPLQAMIMENVLGLLDRPKGVDPDTGLEYHSNMEYVDLTVRKVGFCMIPLVVDPRMFGMPVCRPRLFLLCLPLQKLVDAGVSEGQLRAMATQHMQKLCTSQMRDLDDFLLDDADPIIQEGNMKAMELAERRQVKLESDLGVAKRASKRKAEIEDGAVPKPKITKCKWAETHTKAMERMGKDCWWESYAPSPATLRKFPGLHALTDRQLDLCQVFEIGFPDSRKAIVDLSQGLRSASSVKKIVQNRCDMVTSQGQQLITHRARFVSGLETLHLQGLHWGVDQDRLSEFRPDLLRSLAGNAMHTYCFGACLIVQKALEANLHMMHLAKQKAQHKPIETSLRARGLPGMPSPTHNFCLVCVGVFKKKDPELMSNTDKRTKYVKELGENEEAYEGHKRDVERYEASRIESYAKRRKTGKPLPENPELEDEDIQVKTAQEQALETRTCLGTSADDILISASVLWPVEMVEQAQGRKVKPSEITKINQGGETLSGVLMPKSKGVPDGATEVYDIKKSGAVKLKTAASSESALFENEVGNAWTAAQAAHSFRASTHEVDGESLVQLTGRGQKRAKPDEFDDLMDFDLSVSGGPDPEAAPKGGGRGRKSGGKGGKANPKPKPAGTANTGKLPKGDGKATKEIQTSERIVLEASQVLENLQSDDTLMALKQKALSALKDRVAARLTSALIALYSTGYDMNDSTSTTPGMQILEQLRECQQKLELLSPVVEKLHDEKCSGQELYKAVHEAKSQTASLAKPFSVCSRLQEICLHKEVDRCAKESDFNTVITLLFSTKADGSEFGAHIIEDDDRRKLYCEREIMRLIAEMLRQEGRVQEVRKFLKAVVDSKLLDNKCPIWGELMLLWPLLNPMDPGIREQDIQDSAAKFRADKTLKLSKMMCNFPSGMAILQESATALEQRARDNQMRSQLSKTEERSAGLSVPALDEPHGHFLKQMEGFTLLAAELSDIRANTSEQFLRLHEDHIQAISKQIKEFEAQAAAKARNLTLATATSCLQEVPGPEKAAKLSEKISEIVAKCESAADNIMETEINCLDEIRAVEATGAIRSEVEQLVNALNVLRTTLPLVAQESVPQFDISNDNIVALGDLLHNPPALFRKLEVFDSFQAAIKTRVWSMIERLLDVSFAPLLSSTVFRGMLCAATATMAGTTAQALDLSAEKLEIDAKIEEHGQQMQKALQSVIMLGGDFAIALPEMQDEVANGDAGGPCGNVRAPLWLLCLFPSMCSLVARAKALSLKADIAFQADVELVLDDCAIVADSLLEVRSGLDQLRASIQSIEIPETALSLGQRLHLTNFSCGAVQKHMEAVEIRAAKFMEKFIQTVEQEAGTLLDKENLASVKGILDKGCDQTSLNQLLPISQSDESKQLHKCVKGLDKTTELLQIVGRMKQPNDQVYVSLALNNDLRTKAKSLNATLACVQAMARPLKTGESRPALARRARLMIKSKQEAEPDVKIAADLDLLLSKTAKIEVASLAIGRYCQQYTYTTPHVRLFAGWGDSVPSAAVMNAQADEICRRFRFKETELRRQVTVSVPVFQQEQSTEDEAGTPPGDVKAEDGSEEEVAVIDSLRDSGIWITTADMEPVRQYSIDTLIVDEPM</sequence>
<feature type="coiled-coil region" evidence="3">
    <location>
        <begin position="1303"/>
        <end position="1330"/>
    </location>
</feature>
<feature type="compositionally biased region" description="Acidic residues" evidence="4">
    <location>
        <begin position="70"/>
        <end position="99"/>
    </location>
</feature>
<feature type="compositionally biased region" description="Low complexity" evidence="4">
    <location>
        <begin position="100"/>
        <end position="118"/>
    </location>
</feature>
<evidence type="ECO:0000256" key="1">
    <source>
        <dbReference type="ARBA" id="ARBA00022603"/>
    </source>
</evidence>
<gene>
    <name evidence="5" type="ORF">AK812_SmicGene25277</name>
</gene>
<keyword evidence="6" id="KW-1185">Reference proteome</keyword>
<dbReference type="Proteomes" id="UP000186817">
    <property type="component" value="Unassembled WGS sequence"/>
</dbReference>
<dbReference type="InterPro" id="IPR001525">
    <property type="entry name" value="C5_MeTfrase"/>
</dbReference>
<dbReference type="OrthoDB" id="420362at2759"/>
<evidence type="ECO:0000313" key="5">
    <source>
        <dbReference type="EMBL" id="OLP92872.1"/>
    </source>
</evidence>
<keyword evidence="3" id="KW-0175">Coiled coil</keyword>
<organism evidence="5 6">
    <name type="scientific">Symbiodinium microadriaticum</name>
    <name type="common">Dinoflagellate</name>
    <name type="synonym">Zooxanthella microadriatica</name>
    <dbReference type="NCBI Taxonomy" id="2951"/>
    <lineage>
        <taxon>Eukaryota</taxon>
        <taxon>Sar</taxon>
        <taxon>Alveolata</taxon>
        <taxon>Dinophyceae</taxon>
        <taxon>Suessiales</taxon>
        <taxon>Symbiodiniaceae</taxon>
        <taxon>Symbiodinium</taxon>
    </lineage>
</organism>
<dbReference type="InterPro" id="IPR029063">
    <property type="entry name" value="SAM-dependent_MTases_sf"/>
</dbReference>
<dbReference type="Pfam" id="PF00145">
    <property type="entry name" value="DNA_methylase"/>
    <property type="match status" value="1"/>
</dbReference>
<feature type="region of interest" description="Disordered" evidence="4">
    <location>
        <begin position="882"/>
        <end position="969"/>
    </location>
</feature>
<evidence type="ECO:0000256" key="3">
    <source>
        <dbReference type="SAM" id="Coils"/>
    </source>
</evidence>
<dbReference type="GO" id="GO:0008168">
    <property type="term" value="F:methyltransferase activity"/>
    <property type="evidence" value="ECO:0007669"/>
    <property type="project" value="UniProtKB-KW"/>
</dbReference>
<feature type="compositionally biased region" description="Basic and acidic residues" evidence="4">
    <location>
        <begin position="960"/>
        <end position="969"/>
    </location>
</feature>
<dbReference type="GO" id="GO:0032259">
    <property type="term" value="P:methylation"/>
    <property type="evidence" value="ECO:0007669"/>
    <property type="project" value="UniProtKB-KW"/>
</dbReference>
<evidence type="ECO:0000256" key="4">
    <source>
        <dbReference type="SAM" id="MobiDB-lite"/>
    </source>
</evidence>
<evidence type="ECO:0000313" key="6">
    <source>
        <dbReference type="Proteomes" id="UP000186817"/>
    </source>
</evidence>
<dbReference type="Gene3D" id="3.40.50.150">
    <property type="entry name" value="Vaccinia Virus protein VP39"/>
    <property type="match status" value="1"/>
</dbReference>
<keyword evidence="1" id="KW-0489">Methyltransferase</keyword>
<feature type="region of interest" description="Disordered" evidence="4">
    <location>
        <begin position="1245"/>
        <end position="1268"/>
    </location>
</feature>
<feature type="region of interest" description="Disordered" evidence="4">
    <location>
        <begin position="1"/>
        <end position="119"/>
    </location>
</feature>
<feature type="region of interest" description="Disordered" evidence="4">
    <location>
        <begin position="1876"/>
        <end position="1900"/>
    </location>
</feature>